<evidence type="ECO:0000256" key="2">
    <source>
        <dbReference type="ARBA" id="ARBA00022692"/>
    </source>
</evidence>
<dbReference type="AlphaFoldDB" id="A0A6I9WAS1"/>
<feature type="region of interest" description="Disordered" evidence="7">
    <location>
        <begin position="391"/>
        <end position="427"/>
    </location>
</feature>
<dbReference type="PANTHER" id="PTHR10736">
    <property type="entry name" value="BESTROPHIN"/>
    <property type="match status" value="1"/>
</dbReference>
<keyword evidence="6" id="KW-1003">Cell membrane</keyword>
<feature type="transmembrane region" description="Helical" evidence="6">
    <location>
        <begin position="36"/>
        <end position="53"/>
    </location>
</feature>
<evidence type="ECO:0000313" key="9">
    <source>
        <dbReference type="RefSeq" id="XP_011637754.1"/>
    </source>
</evidence>
<dbReference type="GO" id="GO:0005886">
    <property type="term" value="C:plasma membrane"/>
    <property type="evidence" value="ECO:0007669"/>
    <property type="project" value="UniProtKB-SubCell"/>
</dbReference>
<comment type="similarity">
    <text evidence="5 6">Belongs to the anion channel-forming bestrophin (TC 1.A.46) family. Calcium-sensitive chloride channel subfamily.</text>
</comment>
<evidence type="ECO:0000256" key="6">
    <source>
        <dbReference type="RuleBase" id="RU363126"/>
    </source>
</evidence>
<keyword evidence="6" id="KW-0407">Ion channel</keyword>
<dbReference type="Proteomes" id="UP000504615">
    <property type="component" value="Unplaced"/>
</dbReference>
<feature type="region of interest" description="Disordered" evidence="7">
    <location>
        <begin position="696"/>
        <end position="715"/>
    </location>
</feature>
<dbReference type="PANTHER" id="PTHR10736:SF0">
    <property type="entry name" value="BESTROPHIN HOMOLOG"/>
    <property type="match status" value="1"/>
</dbReference>
<dbReference type="RefSeq" id="XP_011637757.1">
    <property type="nucleotide sequence ID" value="XM_011639455.2"/>
</dbReference>
<dbReference type="OrthoDB" id="201595at2759"/>
<dbReference type="InterPro" id="IPR000615">
    <property type="entry name" value="Bestrophin"/>
</dbReference>
<dbReference type="RefSeq" id="XP_011637756.1">
    <property type="nucleotide sequence ID" value="XM_011639454.2"/>
</dbReference>
<evidence type="ECO:0000256" key="1">
    <source>
        <dbReference type="ARBA" id="ARBA00004370"/>
    </source>
</evidence>
<evidence type="ECO:0000313" key="8">
    <source>
        <dbReference type="Proteomes" id="UP000504615"/>
    </source>
</evidence>
<evidence type="ECO:0000256" key="3">
    <source>
        <dbReference type="ARBA" id="ARBA00022989"/>
    </source>
</evidence>
<feature type="transmembrane region" description="Helical" evidence="6">
    <location>
        <begin position="235"/>
        <end position="254"/>
    </location>
</feature>
<keyword evidence="3 6" id="KW-1133">Transmembrane helix</keyword>
<accession>A0A6I9WAS1</accession>
<organism evidence="8 12">
    <name type="scientific">Pogonomyrmex barbatus</name>
    <name type="common">red harvester ant</name>
    <dbReference type="NCBI Taxonomy" id="144034"/>
    <lineage>
        <taxon>Eukaryota</taxon>
        <taxon>Metazoa</taxon>
        <taxon>Ecdysozoa</taxon>
        <taxon>Arthropoda</taxon>
        <taxon>Hexapoda</taxon>
        <taxon>Insecta</taxon>
        <taxon>Pterygota</taxon>
        <taxon>Neoptera</taxon>
        <taxon>Endopterygota</taxon>
        <taxon>Hymenoptera</taxon>
        <taxon>Apocrita</taxon>
        <taxon>Aculeata</taxon>
        <taxon>Formicoidea</taxon>
        <taxon>Formicidae</taxon>
        <taxon>Myrmicinae</taxon>
        <taxon>Pogonomyrmex</taxon>
    </lineage>
</organism>
<gene>
    <name evidence="9 10 11 12" type="primary">LOC105427623</name>
</gene>
<evidence type="ECO:0000256" key="7">
    <source>
        <dbReference type="SAM" id="MobiDB-lite"/>
    </source>
</evidence>
<proteinExistence type="inferred from homology"/>
<keyword evidence="2 6" id="KW-0812">Transmembrane</keyword>
<keyword evidence="4 6" id="KW-0472">Membrane</keyword>
<feature type="compositionally biased region" description="Polar residues" evidence="7">
    <location>
        <begin position="492"/>
        <end position="510"/>
    </location>
</feature>
<dbReference type="GO" id="GO:0005254">
    <property type="term" value="F:chloride channel activity"/>
    <property type="evidence" value="ECO:0007669"/>
    <property type="project" value="UniProtKB-KW"/>
</dbReference>
<dbReference type="InterPro" id="IPR021134">
    <property type="entry name" value="Bestrophin-like"/>
</dbReference>
<feature type="compositionally biased region" description="Basic and acidic residues" evidence="7">
    <location>
        <begin position="703"/>
        <end position="715"/>
    </location>
</feature>
<feature type="transmembrane region" description="Helical" evidence="6">
    <location>
        <begin position="274"/>
        <end position="292"/>
    </location>
</feature>
<evidence type="ECO:0000256" key="4">
    <source>
        <dbReference type="ARBA" id="ARBA00023136"/>
    </source>
</evidence>
<dbReference type="GeneID" id="105427623"/>
<keyword evidence="6" id="KW-0406">Ion transport</keyword>
<dbReference type="RefSeq" id="XP_011637755.1">
    <property type="nucleotide sequence ID" value="XM_011639453.2"/>
</dbReference>
<feature type="transmembrane region" description="Helical" evidence="6">
    <location>
        <begin position="65"/>
        <end position="86"/>
    </location>
</feature>
<keyword evidence="6" id="KW-0868">Chloride</keyword>
<keyword evidence="6" id="KW-0813">Transport</keyword>
<keyword evidence="6" id="KW-0869">Chloride channel</keyword>
<reference evidence="9 10" key="1">
    <citation type="submission" date="2025-04" db="UniProtKB">
        <authorList>
            <consortium name="RefSeq"/>
        </authorList>
    </citation>
    <scope>IDENTIFICATION</scope>
</reference>
<dbReference type="KEGG" id="pbar:105427623"/>
<evidence type="ECO:0000313" key="10">
    <source>
        <dbReference type="RefSeq" id="XP_011637755.1"/>
    </source>
</evidence>
<name>A0A6I9WAS1_9HYME</name>
<dbReference type="Pfam" id="PF01062">
    <property type="entry name" value="Bestrophin"/>
    <property type="match status" value="1"/>
</dbReference>
<feature type="transmembrane region" description="Helical" evidence="6">
    <location>
        <begin position="131"/>
        <end position="147"/>
    </location>
</feature>
<dbReference type="GO" id="GO:0034707">
    <property type="term" value="C:chloride channel complex"/>
    <property type="evidence" value="ECO:0007669"/>
    <property type="project" value="UniProtKB-KW"/>
</dbReference>
<evidence type="ECO:0000256" key="5">
    <source>
        <dbReference type="ARBA" id="ARBA00034769"/>
    </source>
</evidence>
<evidence type="ECO:0000313" key="11">
    <source>
        <dbReference type="RefSeq" id="XP_011637756.1"/>
    </source>
</evidence>
<sequence length="715" mass="81767">MTVSYQYEVASSTSGGFTRLLFMWRGSLYKLIYRELLLYLILFGGLSSLYRHVFTAEQKREFEHVVIYCDTLIKLIPLSFVLGFYVSYVAQRWWKQYTAIPWPDKVMHLVALYITGNDDYSRMLRRALMRYLNLSLILVLRSISSAVKRRFPTLDHVVDSGFMTTLELELYQSVPSVEFNTYWIPCTWFINLLKEARKTHRIADAQGLKLIMEEFNEFRTKCGFLWSYDWVSIPLVYTQVVTLATYSFFAVALIGRQYIEGPEREFQLKIDKYVPIFTILEFLFFMGLLKVAEQLINPFGDDDEDFELNWLIDRHTKVSYLGVDTLMNRCPPLVKDIYYDSENVSLPYTEAAAAYKKKTYRGSVANMTVPEEKQMMFLPGILEEEEEEGCIPTPRTSTASLANPNDSPINERRQISESPSTSAKMARNCPETVLQLDNQEQSPAETVAQRRIINEAVRKFSSLAKSSASRSGKPFFPVLPKSSKPTLRPWPSATSISFHPVQTPSASTPYPMSAAAEAGGPWRKDSFKNLCHQSSVENSERRSSESSQSERNQDGVVNSAFADEKISDVSDICDCKDAEEDDNGTWSSPPYRSQCRRTLSHQSSIPETIDMSVISGEPSVDPSRIKATPKYLTTRRDRLISDSRKRKGIQWRSRLSGRPLKFRRRTTDSIPTVSTILSQTWSSPNLRDLDEQAKIAQGARAEPSYKQEEDSITKL</sequence>
<feature type="compositionally biased region" description="Polar residues" evidence="7">
    <location>
        <begin position="394"/>
        <end position="408"/>
    </location>
</feature>
<comment type="function">
    <text evidence="6">Forms chloride channels.</text>
</comment>
<keyword evidence="8" id="KW-1185">Reference proteome</keyword>
<dbReference type="RefSeq" id="XP_011637754.1">
    <property type="nucleotide sequence ID" value="XM_011639452.1"/>
</dbReference>
<protein>
    <recommendedName>
        <fullName evidence="6">Bestrophin homolog</fullName>
    </recommendedName>
</protein>
<evidence type="ECO:0000313" key="12">
    <source>
        <dbReference type="RefSeq" id="XP_011637757.1"/>
    </source>
</evidence>
<comment type="subcellular location">
    <subcellularLocation>
        <location evidence="6">Cell membrane</location>
        <topology evidence="6">Multi-pass membrane protein</topology>
    </subcellularLocation>
    <subcellularLocation>
        <location evidence="1">Membrane</location>
    </subcellularLocation>
</comment>
<feature type="region of interest" description="Disordered" evidence="7">
    <location>
        <begin position="467"/>
        <end position="561"/>
    </location>
</feature>